<reference evidence="2 3" key="1">
    <citation type="submission" date="2017-06" db="EMBL/GenBank/DDBJ databases">
        <authorList>
            <person name="Kim H.J."/>
            <person name="Triplett B.A."/>
        </authorList>
    </citation>
    <scope>NUCLEOTIDE SEQUENCE [LARGE SCALE GENOMIC DNA]</scope>
    <source>
        <strain evidence="2 3">DSM 19307</strain>
    </source>
</reference>
<dbReference type="InterPro" id="IPR011856">
    <property type="entry name" value="tRNA_endonuc-like_dom_sf"/>
</dbReference>
<keyword evidence="3" id="KW-1185">Reference proteome</keyword>
<gene>
    <name evidence="2" type="ORF">SAMN05421640_1301</name>
</gene>
<organism evidence="2 3">
    <name type="scientific">Ekhidna lutea</name>
    <dbReference type="NCBI Taxonomy" id="447679"/>
    <lineage>
        <taxon>Bacteria</taxon>
        <taxon>Pseudomonadati</taxon>
        <taxon>Bacteroidota</taxon>
        <taxon>Cytophagia</taxon>
        <taxon>Cytophagales</taxon>
        <taxon>Reichenbachiellaceae</taxon>
        <taxon>Ekhidna</taxon>
    </lineage>
</organism>
<dbReference type="Pfam" id="PF14088">
    <property type="entry name" value="DUF4268"/>
    <property type="match status" value="1"/>
</dbReference>
<dbReference type="InterPro" id="IPR025364">
    <property type="entry name" value="DUF4268"/>
</dbReference>
<name>A0A239HG72_EKHLU</name>
<feature type="domain" description="DUF4268" evidence="1">
    <location>
        <begin position="261"/>
        <end position="389"/>
    </location>
</feature>
<evidence type="ECO:0000313" key="3">
    <source>
        <dbReference type="Proteomes" id="UP000198393"/>
    </source>
</evidence>
<dbReference type="AlphaFoldDB" id="A0A239HG72"/>
<dbReference type="OrthoDB" id="506280at2"/>
<evidence type="ECO:0000259" key="1">
    <source>
        <dbReference type="Pfam" id="PF14088"/>
    </source>
</evidence>
<dbReference type="EMBL" id="FZPD01000002">
    <property type="protein sequence ID" value="SNS80426.1"/>
    <property type="molecule type" value="Genomic_DNA"/>
</dbReference>
<dbReference type="Proteomes" id="UP000198393">
    <property type="component" value="Unassembled WGS sequence"/>
</dbReference>
<sequence>MKQTAYGKPLFLNSNNEVTHLTKVEADDELAVQELIFKNPDCLPISDIDESYNPVVPVCMELNTTVGPLDILMVSPNGELTIVETKLWRNPEARRKVVAQILDYAKELSNWAYEDLQREINRRLNSKGNTLYNLVKEAHEDLVPQESDFVDSVSRNLERGRFLLLIAGDGIKEGAIGIAEFLSSSGHLNFTFAMVELNIYSAEGIGNLIVPKTLVKTTEISKMTVEIPKGFVLSKSDDFETVPSEPSSQEKSHERNFYICFWNELVAELNFDDPGQPMPNPGTAQNLYVYPGKTKKAWISAYFAKSQKRVGVYFRVQNDHDGKRIFEELSTFKDEMKEEFGNDAIWSWDDNGNVSTRFPCDDIFDDSKREEIKDFFKTWLNTFVNVLRPRMKKISSY</sequence>
<dbReference type="GO" id="GO:0003676">
    <property type="term" value="F:nucleic acid binding"/>
    <property type="evidence" value="ECO:0007669"/>
    <property type="project" value="InterPro"/>
</dbReference>
<protein>
    <recommendedName>
        <fullName evidence="1">DUF4268 domain-containing protein</fullName>
    </recommendedName>
</protein>
<dbReference type="RefSeq" id="WP_089356046.1">
    <property type="nucleotide sequence ID" value="NZ_FZPD01000002.1"/>
</dbReference>
<evidence type="ECO:0000313" key="2">
    <source>
        <dbReference type="EMBL" id="SNS80426.1"/>
    </source>
</evidence>
<dbReference type="Gene3D" id="3.40.1350.10">
    <property type="match status" value="1"/>
</dbReference>
<proteinExistence type="predicted"/>
<accession>A0A239HG72</accession>